<feature type="compositionally biased region" description="Gly residues" evidence="1">
    <location>
        <begin position="716"/>
        <end position="728"/>
    </location>
</feature>
<feature type="region of interest" description="Disordered" evidence="1">
    <location>
        <begin position="111"/>
        <end position="131"/>
    </location>
</feature>
<dbReference type="Proteomes" id="UP000092993">
    <property type="component" value="Unassembled WGS sequence"/>
</dbReference>
<feature type="compositionally biased region" description="Acidic residues" evidence="1">
    <location>
        <begin position="310"/>
        <end position="330"/>
    </location>
</feature>
<evidence type="ECO:0000256" key="1">
    <source>
        <dbReference type="SAM" id="MobiDB-lite"/>
    </source>
</evidence>
<dbReference type="OMA" id="LAYRDCE"/>
<feature type="compositionally biased region" description="Acidic residues" evidence="1">
    <location>
        <begin position="254"/>
        <end position="271"/>
    </location>
</feature>
<gene>
    <name evidence="2" type="ORF">A0H81_03908</name>
</gene>
<keyword evidence="3" id="KW-1185">Reference proteome</keyword>
<feature type="compositionally biased region" description="Basic residues" evidence="1">
    <location>
        <begin position="121"/>
        <end position="131"/>
    </location>
</feature>
<evidence type="ECO:0000313" key="3">
    <source>
        <dbReference type="Proteomes" id="UP000092993"/>
    </source>
</evidence>
<feature type="region of interest" description="Disordered" evidence="1">
    <location>
        <begin position="509"/>
        <end position="539"/>
    </location>
</feature>
<protein>
    <recommendedName>
        <fullName evidence="4">Zn(2)-C6 fungal-type domain-containing protein</fullName>
    </recommendedName>
</protein>
<comment type="caution">
    <text evidence="2">The sequence shown here is derived from an EMBL/GenBank/DDBJ whole genome shotgun (WGS) entry which is preliminary data.</text>
</comment>
<feature type="region of interest" description="Disordered" evidence="1">
    <location>
        <begin position="219"/>
        <end position="369"/>
    </location>
</feature>
<evidence type="ECO:0000313" key="2">
    <source>
        <dbReference type="EMBL" id="OBZ76157.1"/>
    </source>
</evidence>
<feature type="region of interest" description="Disordered" evidence="1">
    <location>
        <begin position="693"/>
        <end position="740"/>
    </location>
</feature>
<feature type="compositionally biased region" description="Polar residues" evidence="1">
    <location>
        <begin position="530"/>
        <end position="539"/>
    </location>
</feature>
<accession>A0A1C7MHR0</accession>
<proteinExistence type="predicted"/>
<feature type="region of interest" description="Disordered" evidence="1">
    <location>
        <begin position="465"/>
        <end position="494"/>
    </location>
</feature>
<reference evidence="2 3" key="1">
    <citation type="submission" date="2016-03" db="EMBL/GenBank/DDBJ databases">
        <title>Whole genome sequencing of Grifola frondosa 9006-11.</title>
        <authorList>
            <person name="Min B."/>
            <person name="Park H."/>
            <person name="Kim J.-G."/>
            <person name="Cho H."/>
            <person name="Oh Y.-L."/>
            <person name="Kong W.-S."/>
            <person name="Choi I.-G."/>
        </authorList>
    </citation>
    <scope>NUCLEOTIDE SEQUENCE [LARGE SCALE GENOMIC DNA]</scope>
    <source>
        <strain evidence="2 3">9006-11</strain>
    </source>
</reference>
<sequence length="740" mass="79407">MSTRTQRAEFAELDKKAARLLKGYQIRPDVKASGYVAFAMQWWQDLYELHLQAHNLRKKENATWLYPGLLLSAVTHASVAQASDKEVNIEVLSADDPAIQDSPLLRHEVPEAHPQKPSMPARRRSSNHLWHQRPHCRRQANWEGATCPVPPTAHAEVAIPAAKATDKTPITTTTVQTADTPVVDVAAETAIAQSNATAAALLKLNFKKTGGGNIARTVTEGAAKSTPQEAAHDGRQPRRGHLKAASGKGKVREEDVEMANAEEPDEEDEAAGNEPATDVKSSPGPRKTTAGKMTASKPPAGKGKGRKEDVEMEETEEVEEDEDAPGDEPATEVKSVPASAQEDQPKKTTPKSPAIVPDEEGEEEEDDGKPVLFKVSEFECTACNTEKVPCYIQTTRATSCGYCRGLKISCSLATKADKARRLTAKEVQDLEQDEARLEREARGESLPELDETYVEYYRKGIRKLKDQKTTGAAKTPAPPKTPAPAKSRKTAKPVSRVNAVPLIADAGSSKVTAGKPSTTLPSPPPIIKMNPQTGKTTPNLPVRLFNILAQDDEETPDEGSDADTDRQIRTLITADVVAALEQQFQQVFAMSAKVDTIATQVAGLSHLPTQVTEMRGDVGEIKHQLADVHAGQNKTLEFLQLERVLTERQQQTSAQRNAGVETLMESMRQQLIALQPSAAASLTALPGLIQPMNTGMANSGTPAGGGPSGAAVAGQKAGGEMTGEGQGGAPAKDSDNQAEK</sequence>
<dbReference type="AlphaFoldDB" id="A0A1C7MHR0"/>
<name>A0A1C7MHR0_GRIFR</name>
<dbReference type="EMBL" id="LUGG01000003">
    <property type="protein sequence ID" value="OBZ76157.1"/>
    <property type="molecule type" value="Genomic_DNA"/>
</dbReference>
<organism evidence="2 3">
    <name type="scientific">Grifola frondosa</name>
    <name type="common">Maitake</name>
    <name type="synonym">Polyporus frondosus</name>
    <dbReference type="NCBI Taxonomy" id="5627"/>
    <lineage>
        <taxon>Eukaryota</taxon>
        <taxon>Fungi</taxon>
        <taxon>Dikarya</taxon>
        <taxon>Basidiomycota</taxon>
        <taxon>Agaricomycotina</taxon>
        <taxon>Agaricomycetes</taxon>
        <taxon>Polyporales</taxon>
        <taxon>Grifolaceae</taxon>
        <taxon>Grifola</taxon>
    </lineage>
</organism>
<evidence type="ECO:0008006" key="4">
    <source>
        <dbReference type="Google" id="ProtNLM"/>
    </source>
</evidence>
<feature type="compositionally biased region" description="Acidic residues" evidence="1">
    <location>
        <begin position="357"/>
        <end position="367"/>
    </location>
</feature>